<sequence length="34" mass="3672">AGESVHVTLTTADYTLITSGKVKITVYYLATEIL</sequence>
<dbReference type="EMBL" id="BARS01051136">
    <property type="protein sequence ID" value="GAG53336.1"/>
    <property type="molecule type" value="Genomic_DNA"/>
</dbReference>
<name>X0ZZ87_9ZZZZ</name>
<evidence type="ECO:0000313" key="1">
    <source>
        <dbReference type="EMBL" id="GAG53336.1"/>
    </source>
</evidence>
<proteinExistence type="predicted"/>
<organism evidence="1">
    <name type="scientific">marine sediment metagenome</name>
    <dbReference type="NCBI Taxonomy" id="412755"/>
    <lineage>
        <taxon>unclassified sequences</taxon>
        <taxon>metagenomes</taxon>
        <taxon>ecological metagenomes</taxon>
    </lineage>
</organism>
<feature type="non-terminal residue" evidence="1">
    <location>
        <position position="1"/>
    </location>
</feature>
<reference evidence="1" key="1">
    <citation type="journal article" date="2014" name="Front. Microbiol.">
        <title>High frequency of phylogenetically diverse reductive dehalogenase-homologous genes in deep subseafloor sedimentary metagenomes.</title>
        <authorList>
            <person name="Kawai M."/>
            <person name="Futagami T."/>
            <person name="Toyoda A."/>
            <person name="Takaki Y."/>
            <person name="Nishi S."/>
            <person name="Hori S."/>
            <person name="Arai W."/>
            <person name="Tsubouchi T."/>
            <person name="Morono Y."/>
            <person name="Uchiyama I."/>
            <person name="Ito T."/>
            <person name="Fujiyama A."/>
            <person name="Inagaki F."/>
            <person name="Takami H."/>
        </authorList>
    </citation>
    <scope>NUCLEOTIDE SEQUENCE</scope>
    <source>
        <strain evidence="1">Expedition CK06-06</strain>
    </source>
</reference>
<accession>X0ZZ87</accession>
<protein>
    <submittedName>
        <fullName evidence="1">Uncharacterized protein</fullName>
    </submittedName>
</protein>
<gene>
    <name evidence="1" type="ORF">S01H1_76216</name>
</gene>
<dbReference type="AlphaFoldDB" id="X0ZZ87"/>
<comment type="caution">
    <text evidence="1">The sequence shown here is derived from an EMBL/GenBank/DDBJ whole genome shotgun (WGS) entry which is preliminary data.</text>
</comment>